<dbReference type="SUPFAM" id="SSF53300">
    <property type="entry name" value="vWA-like"/>
    <property type="match status" value="1"/>
</dbReference>
<evidence type="ECO:0000259" key="1">
    <source>
        <dbReference type="PROSITE" id="PS50234"/>
    </source>
</evidence>
<feature type="domain" description="VWFA" evidence="1">
    <location>
        <begin position="573"/>
        <end position="754"/>
    </location>
</feature>
<name>A0A5M8FL16_9GAMM</name>
<organism evidence="2 3">
    <name type="scientific">Thiohalocapsa marina</name>
    <dbReference type="NCBI Taxonomy" id="424902"/>
    <lineage>
        <taxon>Bacteria</taxon>
        <taxon>Pseudomonadati</taxon>
        <taxon>Pseudomonadota</taxon>
        <taxon>Gammaproteobacteria</taxon>
        <taxon>Chromatiales</taxon>
        <taxon>Chromatiaceae</taxon>
        <taxon>Thiohalocapsa</taxon>
    </lineage>
</organism>
<proteinExistence type="predicted"/>
<dbReference type="AlphaFoldDB" id="A0A5M8FL16"/>
<dbReference type="Gene3D" id="3.40.50.410">
    <property type="entry name" value="von Willebrand factor, type A domain"/>
    <property type="match status" value="1"/>
</dbReference>
<sequence>MSADHPASLELGQADLLARIRSLEVDEAELARRYGVDGRRPADALAADSILRRLEALVYMVLSMRRSVVPAAQALAWFPAARVEAMLEHIARVCRSSLDLGYHLCTFAPEVLKHLDDDEIGDWIAALLDLYDRKGSQGCIREMQQVAAHAEALRRSRRGVDFAEVAPVLESFTTGLAGRRLRLQAADAIYTDTEVIFLPAQLSQFAERADNYRLYKAMIAALWAQNWFGTWLGPGADWLTQVQEQAQHQTQGRAQDGARLFTLFRCAEALRLDACLSRELPGLWREMQRLMPSTLEPLSATWRAAAAQLQGAAADAGTSRRIAEALLHADGAAPQPHCWHGELRPKAVAEVAAARAARERAALQQQLGVIADELGGNLRAAEASEALRFDVRRVPDDDWPGGIAFQLVLGDQAIQPNAEARQLMHSIVQDFGHIPSEYLQAAGQGLYHRRSGAAREDGDSAEAASAGNVFVYDEWDYSRRAYRKGWCQLRERDVQPQNDDFVAQTRTKYRGLLKHLYRTFEALRGEDRILKREPYGEDPDIDALVEAHADRTRGLEMGDRLFQRRRRVERDVAVLLMVDMSGSTKGWINDVQRESLVLLCESLESLGDRYAIYGFSGFTHMRCDLFRIKRFSDAYDAVVHGRISGIRPRDYTRMGVTIRHLTARLLEVEARTRVLITLSDGRPDDEDGYRGDYGIEDTRQAVLEARNQGVHPFCITIDDDAQDYLPHMFGPASYTLVENVAKLPYRVSDIYRRITV</sequence>
<accession>A0A5M8FL16</accession>
<dbReference type="EMBL" id="VWXX01000016">
    <property type="protein sequence ID" value="KAA6184680.1"/>
    <property type="molecule type" value="Genomic_DNA"/>
</dbReference>
<protein>
    <submittedName>
        <fullName evidence="2">VWA domain-containing protein</fullName>
    </submittedName>
</protein>
<dbReference type="RefSeq" id="WP_150093424.1">
    <property type="nucleotide sequence ID" value="NZ_JBFUOH010000119.1"/>
</dbReference>
<gene>
    <name evidence="2" type="ORF">F2Q65_11280</name>
</gene>
<reference evidence="2 3" key="1">
    <citation type="submission" date="2019-09" db="EMBL/GenBank/DDBJ databases">
        <title>Whole-genome sequence of the purple sulfur bacterium Thiohalocapsa marina DSM 19078.</title>
        <authorList>
            <person name="Kyndt J.A."/>
            <person name="Meyer T.E."/>
        </authorList>
    </citation>
    <scope>NUCLEOTIDE SEQUENCE [LARGE SCALE GENOMIC DNA]</scope>
    <source>
        <strain evidence="2 3">DSM 19078</strain>
    </source>
</reference>
<dbReference type="PANTHER" id="PTHR41248:SF1">
    <property type="entry name" value="NORD PROTEIN"/>
    <property type="match status" value="1"/>
</dbReference>
<dbReference type="OrthoDB" id="9758211at2"/>
<dbReference type="PANTHER" id="PTHR41248">
    <property type="entry name" value="NORD PROTEIN"/>
    <property type="match status" value="1"/>
</dbReference>
<dbReference type="InterPro" id="IPR051928">
    <property type="entry name" value="NorD/CobT"/>
</dbReference>
<evidence type="ECO:0000313" key="3">
    <source>
        <dbReference type="Proteomes" id="UP000322981"/>
    </source>
</evidence>
<evidence type="ECO:0000313" key="2">
    <source>
        <dbReference type="EMBL" id="KAA6184680.1"/>
    </source>
</evidence>
<dbReference type="Pfam" id="PF00092">
    <property type="entry name" value="VWA"/>
    <property type="match status" value="1"/>
</dbReference>
<dbReference type="CDD" id="cd01454">
    <property type="entry name" value="vWA_norD_type"/>
    <property type="match status" value="1"/>
</dbReference>
<comment type="caution">
    <text evidence="2">The sequence shown here is derived from an EMBL/GenBank/DDBJ whole genome shotgun (WGS) entry which is preliminary data.</text>
</comment>
<dbReference type="InterPro" id="IPR036465">
    <property type="entry name" value="vWFA_dom_sf"/>
</dbReference>
<dbReference type="InterPro" id="IPR002035">
    <property type="entry name" value="VWF_A"/>
</dbReference>
<keyword evidence="3" id="KW-1185">Reference proteome</keyword>
<dbReference type="Proteomes" id="UP000322981">
    <property type="component" value="Unassembled WGS sequence"/>
</dbReference>
<dbReference type="SMART" id="SM00327">
    <property type="entry name" value="VWA"/>
    <property type="match status" value="1"/>
</dbReference>
<dbReference type="PROSITE" id="PS50234">
    <property type="entry name" value="VWFA"/>
    <property type="match status" value="1"/>
</dbReference>